<dbReference type="Proteomes" id="UP001589773">
    <property type="component" value="Unassembled WGS sequence"/>
</dbReference>
<organism evidence="2 3">
    <name type="scientific">Massilia consociata</name>
    <dbReference type="NCBI Taxonomy" id="760117"/>
    <lineage>
        <taxon>Bacteria</taxon>
        <taxon>Pseudomonadati</taxon>
        <taxon>Pseudomonadota</taxon>
        <taxon>Betaproteobacteria</taxon>
        <taxon>Burkholderiales</taxon>
        <taxon>Oxalobacteraceae</taxon>
        <taxon>Telluria group</taxon>
        <taxon>Massilia</taxon>
    </lineage>
</organism>
<feature type="transmembrane region" description="Helical" evidence="1">
    <location>
        <begin position="12"/>
        <end position="31"/>
    </location>
</feature>
<keyword evidence="3" id="KW-1185">Reference proteome</keyword>
<evidence type="ECO:0000313" key="2">
    <source>
        <dbReference type="EMBL" id="MFC0251846.1"/>
    </source>
</evidence>
<sequence length="78" mass="8544">MSKFNTVIHWSGQYLLAASSMFMLLEVIDMLRGEAFGAAWRESLAWAVLAAAIFIGSRYYQAKRGAACAVCKDPPARG</sequence>
<keyword evidence="1" id="KW-1133">Transmembrane helix</keyword>
<keyword evidence="1" id="KW-0812">Transmembrane</keyword>
<evidence type="ECO:0000256" key="1">
    <source>
        <dbReference type="SAM" id="Phobius"/>
    </source>
</evidence>
<reference evidence="2 3" key="1">
    <citation type="submission" date="2024-09" db="EMBL/GenBank/DDBJ databases">
        <authorList>
            <person name="Sun Q."/>
            <person name="Mori K."/>
        </authorList>
    </citation>
    <scope>NUCLEOTIDE SEQUENCE [LARGE SCALE GENOMIC DNA]</scope>
    <source>
        <strain evidence="2 3">CCM 7792</strain>
    </source>
</reference>
<protein>
    <submittedName>
        <fullName evidence="2">Uncharacterized protein</fullName>
    </submittedName>
</protein>
<feature type="transmembrane region" description="Helical" evidence="1">
    <location>
        <begin position="43"/>
        <end position="60"/>
    </location>
</feature>
<comment type="caution">
    <text evidence="2">The sequence shown here is derived from an EMBL/GenBank/DDBJ whole genome shotgun (WGS) entry which is preliminary data.</text>
</comment>
<dbReference type="RefSeq" id="WP_379678677.1">
    <property type="nucleotide sequence ID" value="NZ_JBHLWP010000009.1"/>
</dbReference>
<gene>
    <name evidence="2" type="ORF">ACFFJK_08085</name>
</gene>
<accession>A0ABV6FEB0</accession>
<dbReference type="EMBL" id="JBHLWP010000009">
    <property type="protein sequence ID" value="MFC0251846.1"/>
    <property type="molecule type" value="Genomic_DNA"/>
</dbReference>
<name>A0ABV6FEB0_9BURK</name>
<evidence type="ECO:0000313" key="3">
    <source>
        <dbReference type="Proteomes" id="UP001589773"/>
    </source>
</evidence>
<keyword evidence="1" id="KW-0472">Membrane</keyword>
<proteinExistence type="predicted"/>